<accession>A0A8J8T276</accession>
<proteinExistence type="predicted"/>
<evidence type="ECO:0000256" key="1">
    <source>
        <dbReference type="SAM" id="MobiDB-lite"/>
    </source>
</evidence>
<dbReference type="Proteomes" id="UP000785679">
    <property type="component" value="Unassembled WGS sequence"/>
</dbReference>
<keyword evidence="3" id="KW-1185">Reference proteome</keyword>
<evidence type="ECO:0000313" key="2">
    <source>
        <dbReference type="EMBL" id="TNV79519.1"/>
    </source>
</evidence>
<dbReference type="EMBL" id="RRYP01008812">
    <property type="protein sequence ID" value="TNV79519.1"/>
    <property type="molecule type" value="Genomic_DNA"/>
</dbReference>
<gene>
    <name evidence="2" type="ORF">FGO68_gene14985</name>
</gene>
<dbReference type="OrthoDB" id="10661561at2759"/>
<organism evidence="2 3">
    <name type="scientific">Halteria grandinella</name>
    <dbReference type="NCBI Taxonomy" id="5974"/>
    <lineage>
        <taxon>Eukaryota</taxon>
        <taxon>Sar</taxon>
        <taxon>Alveolata</taxon>
        <taxon>Ciliophora</taxon>
        <taxon>Intramacronucleata</taxon>
        <taxon>Spirotrichea</taxon>
        <taxon>Stichotrichia</taxon>
        <taxon>Sporadotrichida</taxon>
        <taxon>Halteriidae</taxon>
        <taxon>Halteria</taxon>
    </lineage>
</organism>
<evidence type="ECO:0000313" key="3">
    <source>
        <dbReference type="Proteomes" id="UP000785679"/>
    </source>
</evidence>
<protein>
    <submittedName>
        <fullName evidence="2">Uncharacterized protein</fullName>
    </submittedName>
</protein>
<dbReference type="AlphaFoldDB" id="A0A8J8T276"/>
<comment type="caution">
    <text evidence="2">The sequence shown here is derived from an EMBL/GenBank/DDBJ whole genome shotgun (WGS) entry which is preliminary data.</text>
</comment>
<reference evidence="2" key="1">
    <citation type="submission" date="2019-06" db="EMBL/GenBank/DDBJ databases">
        <authorList>
            <person name="Zheng W."/>
        </authorList>
    </citation>
    <scope>NUCLEOTIDE SEQUENCE</scope>
    <source>
        <strain evidence="2">QDHG01</strain>
    </source>
</reference>
<feature type="region of interest" description="Disordered" evidence="1">
    <location>
        <begin position="1"/>
        <end position="20"/>
    </location>
</feature>
<name>A0A8J8T276_HALGN</name>
<sequence length="516" mass="60570">MQADIQQCQEEKVQEKDQDQNQAQEGILFKKPFKRKTFKYKNFTKKIYSCPAALNKLFHINEISPIVSEFLQTLGKQECQYWRKCQHTFKGWVREACNDFMILTDLKIELKCTLTPSCLNYIQQTYPSCFHAAPKSLEHLLICIIDYTLIPHISGPYHTSIAKFELELSVNHLKIIYCDRLSMKDIETNDDSTSHFKNRRMAACDNTVRVRGHHTQIVQNQSLIPLVRYFLHHQAKVNVYQDFKFEQKLPDIGLIVERKPEKQEEMIQMRNTQDILCAQVESINDRYLEGDLQSIAQSELENAYSPLTQEELAPQVTSIDQQVMQSKLNTQTLLSQFEESEILRMCENLLDDSDFKYDAADVEMEDLSEPKPSIEQHTLTFADFQGQTQMRENTFAEYQGNTQVVLNPETIINSTQQQYYPEQSQSNLFNSQEQLIARVNRDCLRSRVHEMLFKKKWKRLTVQEQFFFGKTKFIQNQRNLGVNLLQLSDYNQKQSQAFENDLLDLKRDTLKRICIT</sequence>
<feature type="compositionally biased region" description="Basic and acidic residues" evidence="1">
    <location>
        <begin position="9"/>
        <end position="19"/>
    </location>
</feature>